<reference evidence="1" key="2">
    <citation type="submission" date="2022-06" db="UniProtKB">
        <authorList>
            <consortium name="EnsemblMetazoa"/>
        </authorList>
    </citation>
    <scope>IDENTIFICATION</scope>
    <source>
        <strain evidence="1">PS312</strain>
    </source>
</reference>
<dbReference type="AlphaFoldDB" id="A0A2A6BXT3"/>
<name>A0A2A6BXT3_PRIPA</name>
<dbReference type="Proteomes" id="UP000005239">
    <property type="component" value="Unassembled WGS sequence"/>
</dbReference>
<proteinExistence type="predicted"/>
<sequence>MRVLDCLTKEELASDDIAILQANDGNLFYCERLQSRHEECVTNLYVKRGAEVIAELLYDEIDVIAVFGNEIAFTSKGKIYKAAVDAPKMIVSFVRDLHKNEKVLPRGICSKIDYDKMYIYRLIDDPMKEGILIDITAEEREKLTLYSIHRGKAIFLAQKPDIDGRIVRMLREQIIVAELNEVTPSWSWSDDSSPFIYFGDHSVMHTVDVETMEFPRPLRFEHLHHPVIRSIESIVGVHNGVMSMICVKTDGKSYLMTAKLPVRYYLKKEPIAQSNERVED</sequence>
<protein>
    <submittedName>
        <fullName evidence="1">Uncharacterized protein</fullName>
    </submittedName>
</protein>
<accession>A0A8R1YUP4</accession>
<accession>A0A2A6BXT3</accession>
<dbReference type="EnsemblMetazoa" id="PPA39760.1">
    <property type="protein sequence ID" value="PPA39760.1"/>
    <property type="gene ID" value="WBGene00278129"/>
</dbReference>
<keyword evidence="2" id="KW-1185">Reference proteome</keyword>
<evidence type="ECO:0000313" key="1">
    <source>
        <dbReference type="EnsemblMetazoa" id="PPA39760.1"/>
    </source>
</evidence>
<gene>
    <name evidence="1" type="primary">WBGene00278129</name>
</gene>
<evidence type="ECO:0000313" key="2">
    <source>
        <dbReference type="Proteomes" id="UP000005239"/>
    </source>
</evidence>
<organism evidence="1 2">
    <name type="scientific">Pristionchus pacificus</name>
    <name type="common">Parasitic nematode worm</name>
    <dbReference type="NCBI Taxonomy" id="54126"/>
    <lineage>
        <taxon>Eukaryota</taxon>
        <taxon>Metazoa</taxon>
        <taxon>Ecdysozoa</taxon>
        <taxon>Nematoda</taxon>
        <taxon>Chromadorea</taxon>
        <taxon>Rhabditida</taxon>
        <taxon>Rhabditina</taxon>
        <taxon>Diplogasteromorpha</taxon>
        <taxon>Diplogasteroidea</taxon>
        <taxon>Neodiplogasteridae</taxon>
        <taxon>Pristionchus</taxon>
    </lineage>
</organism>
<reference evidence="2" key="1">
    <citation type="journal article" date="2008" name="Nat. Genet.">
        <title>The Pristionchus pacificus genome provides a unique perspective on nematode lifestyle and parasitism.</title>
        <authorList>
            <person name="Dieterich C."/>
            <person name="Clifton S.W."/>
            <person name="Schuster L.N."/>
            <person name="Chinwalla A."/>
            <person name="Delehaunty K."/>
            <person name="Dinkelacker I."/>
            <person name="Fulton L."/>
            <person name="Fulton R."/>
            <person name="Godfrey J."/>
            <person name="Minx P."/>
            <person name="Mitreva M."/>
            <person name="Roeseler W."/>
            <person name="Tian H."/>
            <person name="Witte H."/>
            <person name="Yang S.P."/>
            <person name="Wilson R.K."/>
            <person name="Sommer R.J."/>
        </authorList>
    </citation>
    <scope>NUCLEOTIDE SEQUENCE [LARGE SCALE GENOMIC DNA]</scope>
    <source>
        <strain evidence="2">PS312</strain>
    </source>
</reference>